<dbReference type="AlphaFoldDB" id="A0A5C3Q850"/>
<evidence type="ECO:0000313" key="1">
    <source>
        <dbReference type="EMBL" id="TFK97756.1"/>
    </source>
</evidence>
<reference evidence="1 2" key="1">
    <citation type="journal article" date="2019" name="Nat. Ecol. Evol.">
        <title>Megaphylogeny resolves global patterns of mushroom evolution.</title>
        <authorList>
            <person name="Varga T."/>
            <person name="Krizsan K."/>
            <person name="Foldi C."/>
            <person name="Dima B."/>
            <person name="Sanchez-Garcia M."/>
            <person name="Sanchez-Ramirez S."/>
            <person name="Szollosi G.J."/>
            <person name="Szarkandi J.G."/>
            <person name="Papp V."/>
            <person name="Albert L."/>
            <person name="Andreopoulos W."/>
            <person name="Angelini C."/>
            <person name="Antonin V."/>
            <person name="Barry K.W."/>
            <person name="Bougher N.L."/>
            <person name="Buchanan P."/>
            <person name="Buyck B."/>
            <person name="Bense V."/>
            <person name="Catcheside P."/>
            <person name="Chovatia M."/>
            <person name="Cooper J."/>
            <person name="Damon W."/>
            <person name="Desjardin D."/>
            <person name="Finy P."/>
            <person name="Geml J."/>
            <person name="Haridas S."/>
            <person name="Hughes K."/>
            <person name="Justo A."/>
            <person name="Karasinski D."/>
            <person name="Kautmanova I."/>
            <person name="Kiss B."/>
            <person name="Kocsube S."/>
            <person name="Kotiranta H."/>
            <person name="LaButti K.M."/>
            <person name="Lechner B.E."/>
            <person name="Liimatainen K."/>
            <person name="Lipzen A."/>
            <person name="Lukacs Z."/>
            <person name="Mihaltcheva S."/>
            <person name="Morgado L.N."/>
            <person name="Niskanen T."/>
            <person name="Noordeloos M.E."/>
            <person name="Ohm R.A."/>
            <person name="Ortiz-Santana B."/>
            <person name="Ovrebo C."/>
            <person name="Racz N."/>
            <person name="Riley R."/>
            <person name="Savchenko A."/>
            <person name="Shiryaev A."/>
            <person name="Soop K."/>
            <person name="Spirin V."/>
            <person name="Szebenyi C."/>
            <person name="Tomsovsky M."/>
            <person name="Tulloss R.E."/>
            <person name="Uehling J."/>
            <person name="Grigoriev I.V."/>
            <person name="Vagvolgyi C."/>
            <person name="Papp T."/>
            <person name="Martin F.M."/>
            <person name="Miettinen O."/>
            <person name="Hibbett D.S."/>
            <person name="Nagy L.G."/>
        </authorList>
    </citation>
    <scope>NUCLEOTIDE SEQUENCE [LARGE SCALE GENOMIC DNA]</scope>
    <source>
        <strain evidence="1 2">CBS 309.79</strain>
    </source>
</reference>
<organism evidence="1 2">
    <name type="scientific">Pterulicium gracile</name>
    <dbReference type="NCBI Taxonomy" id="1884261"/>
    <lineage>
        <taxon>Eukaryota</taxon>
        <taxon>Fungi</taxon>
        <taxon>Dikarya</taxon>
        <taxon>Basidiomycota</taxon>
        <taxon>Agaricomycotina</taxon>
        <taxon>Agaricomycetes</taxon>
        <taxon>Agaricomycetidae</taxon>
        <taxon>Agaricales</taxon>
        <taxon>Pleurotineae</taxon>
        <taxon>Pterulaceae</taxon>
        <taxon>Pterulicium</taxon>
    </lineage>
</organism>
<dbReference type="OrthoDB" id="2725951at2759"/>
<proteinExistence type="predicted"/>
<evidence type="ECO:0000313" key="2">
    <source>
        <dbReference type="Proteomes" id="UP000305067"/>
    </source>
</evidence>
<accession>A0A5C3Q850</accession>
<gene>
    <name evidence="1" type="ORF">BDV98DRAFT_607438</name>
</gene>
<dbReference type="Proteomes" id="UP000305067">
    <property type="component" value="Unassembled WGS sequence"/>
</dbReference>
<dbReference type="EMBL" id="ML178845">
    <property type="protein sequence ID" value="TFK97756.1"/>
    <property type="molecule type" value="Genomic_DNA"/>
</dbReference>
<keyword evidence="2" id="KW-1185">Reference proteome</keyword>
<name>A0A5C3Q850_9AGAR</name>
<protein>
    <submittedName>
        <fullName evidence="1">Uncharacterized protein</fullName>
    </submittedName>
</protein>
<sequence>MSNVESSEEAVLELIALIRDTPLASLDDVDLDALRAALPGPPLKATEGDNKKATLAGASPLLFAEDVSEQQKTDVEITVLFAQLATAAKFIKSENQWGSYDAYRFYVRTLNSIGWRLSLDSYEQLDNSRVTGSLDNLLLSLLQTSDPSFKTLFSKVIDHIKESALAGKIFGLLATSGSRAMFQTGTVAINSDRVLMDFGAYGFEAKEHIDRILFWNFTRQSAKFYQGYTQASLIPSIMDRIRKPLIDKLGYRIEKYIYQVPLLD</sequence>